<comment type="caution">
    <text evidence="1">The sequence shown here is derived from an EMBL/GenBank/DDBJ whole genome shotgun (WGS) entry which is preliminary data.</text>
</comment>
<proteinExistence type="predicted"/>
<name>A0A6S7JLD1_PARCT</name>
<accession>A0A6S7JLD1</accession>
<dbReference type="AlphaFoldDB" id="A0A6S7JLD1"/>
<evidence type="ECO:0000313" key="2">
    <source>
        <dbReference type="Proteomes" id="UP001152795"/>
    </source>
</evidence>
<dbReference type="Proteomes" id="UP001152795">
    <property type="component" value="Unassembled WGS sequence"/>
</dbReference>
<gene>
    <name evidence="1" type="ORF">PACLA_8A030929</name>
</gene>
<keyword evidence="2" id="KW-1185">Reference proteome</keyword>
<dbReference type="EMBL" id="CACRXK020018115">
    <property type="protein sequence ID" value="CAB4032087.1"/>
    <property type="molecule type" value="Genomic_DNA"/>
</dbReference>
<sequence length="205" mass="22806">MDTQNNLLVKFADDITTSAPVKSGSDSAEAEVESVQNWSDANQMTLNLSKTWEMVVHGGSMKPLPAPIVGIERKSWLKLLGVTFQENPCCWDLHIDDLLTKASGQKNYKDKLETETDEERLKVFRGAKDLVESLIDEARIVPESEEGKRKFREIIRDNVRVGFEKFRAWANENLEIVSSIVISIAGIITTVVVAGKGAVAASWQD</sequence>
<evidence type="ECO:0000313" key="1">
    <source>
        <dbReference type="EMBL" id="CAB4032087.1"/>
    </source>
</evidence>
<dbReference type="OrthoDB" id="5983390at2759"/>
<reference evidence="1" key="1">
    <citation type="submission" date="2020-04" db="EMBL/GenBank/DDBJ databases">
        <authorList>
            <person name="Alioto T."/>
            <person name="Alioto T."/>
            <person name="Gomez Garrido J."/>
        </authorList>
    </citation>
    <scope>NUCLEOTIDE SEQUENCE</scope>
    <source>
        <strain evidence="1">A484AB</strain>
    </source>
</reference>
<protein>
    <submittedName>
        <fullName evidence="1">Uncharacterized protein</fullName>
    </submittedName>
</protein>
<organism evidence="1 2">
    <name type="scientific">Paramuricea clavata</name>
    <name type="common">Red gorgonian</name>
    <name type="synonym">Violescent sea-whip</name>
    <dbReference type="NCBI Taxonomy" id="317549"/>
    <lineage>
        <taxon>Eukaryota</taxon>
        <taxon>Metazoa</taxon>
        <taxon>Cnidaria</taxon>
        <taxon>Anthozoa</taxon>
        <taxon>Octocorallia</taxon>
        <taxon>Malacalcyonacea</taxon>
        <taxon>Plexauridae</taxon>
        <taxon>Paramuricea</taxon>
    </lineage>
</organism>